<dbReference type="Gene3D" id="3.30.565.10">
    <property type="entry name" value="Histidine kinase-like ATPase, C-terminal domain"/>
    <property type="match status" value="1"/>
</dbReference>
<evidence type="ECO:0000256" key="4">
    <source>
        <dbReference type="ARBA" id="ARBA00022475"/>
    </source>
</evidence>
<keyword evidence="15" id="KW-1185">Reference proteome</keyword>
<evidence type="ECO:0000256" key="11">
    <source>
        <dbReference type="SAM" id="Phobius"/>
    </source>
</evidence>
<dbReference type="eggNOG" id="COG2205">
    <property type="taxonomic scope" value="Bacteria"/>
</dbReference>
<dbReference type="PANTHER" id="PTHR43547:SF2">
    <property type="entry name" value="HYBRID SIGNAL TRANSDUCTION HISTIDINE KINASE C"/>
    <property type="match status" value="1"/>
</dbReference>
<evidence type="ECO:0000259" key="13">
    <source>
        <dbReference type="PROSITE" id="PS50885"/>
    </source>
</evidence>
<evidence type="ECO:0000313" key="14">
    <source>
        <dbReference type="EMBL" id="ABP64642.1"/>
    </source>
</evidence>
<dbReference type="InterPro" id="IPR004358">
    <property type="entry name" value="Sig_transdc_His_kin-like_C"/>
</dbReference>
<dbReference type="InterPro" id="IPR033479">
    <property type="entry name" value="dCache_1"/>
</dbReference>
<protein>
    <recommendedName>
        <fullName evidence="3">histidine kinase</fullName>
        <ecNumber evidence="3">2.7.13.3</ecNumber>
    </recommendedName>
</protein>
<keyword evidence="8 14" id="KW-0418">Kinase</keyword>
<proteinExistence type="predicted"/>
<dbReference type="EC" id="2.7.13.3" evidence="3"/>
<keyword evidence="7 11" id="KW-0812">Transmembrane</keyword>
<dbReference type="PRINTS" id="PR00344">
    <property type="entry name" value="BCTRLSENSOR"/>
</dbReference>
<dbReference type="KEGG" id="nar:Saro_3783"/>
<dbReference type="SUPFAM" id="SSF47384">
    <property type="entry name" value="Homodimeric domain of signal transducing histidine kinase"/>
    <property type="match status" value="1"/>
</dbReference>
<dbReference type="CDD" id="cd00075">
    <property type="entry name" value="HATPase"/>
    <property type="match status" value="1"/>
</dbReference>
<dbReference type="GO" id="GO:0000155">
    <property type="term" value="F:phosphorelay sensor kinase activity"/>
    <property type="evidence" value="ECO:0007669"/>
    <property type="project" value="InterPro"/>
</dbReference>
<evidence type="ECO:0000256" key="8">
    <source>
        <dbReference type="ARBA" id="ARBA00022777"/>
    </source>
</evidence>
<feature type="transmembrane region" description="Helical" evidence="11">
    <location>
        <begin position="12"/>
        <end position="32"/>
    </location>
</feature>
<sequence length="708" mass="77551">MPLARWLGASYLRTAVIPLCIIELGFLLSYWATGNFTYQRNVDTVNALSEQYLEDIATREAANIDAALGSVEGLARVFAAEAGEALRTPHDAPASEKARYHLGPDGAFHTLRGGPEDTASFYSGYHHVGPREIEKVWRTSQLDHTMRHIKAASPLVRQVYLNTWDSYNRIYPYFDVTSQYAPKMNIPSYNFYYEADEKHNPARKVVWTDAYVDPAGSGWMVSAIAPVHLSNRLEAVVGIDLTVETMIRRILALDLPWDGYAMLVGRDGTILALPPAGEKDLGLAELKDHDYADAIRSDTFKPEQFNIVRRPELKALANAIVSGKTTVNHIALGGRTMLAANARVTGPGWTLVVLAPASQILADASTLHDQLMQVGFIMLLILLAFYALFFAFLLWRARVMSKQVAEPLRAVEGVMARIGAGEYEQEAPRFGVQEFDNLSERLVETGHTLGRAHRQIVEQEAEVRRALDTERRVTTGQRRFINILSHEFRTPLTVIDSCGQILRRRATRLTAEATVERADMIRRAAARIREVMESALQLVRMEDGETTCRPSAVAVVGLVRDAIRSASEGREVVASFTPEAESASVLVDRALVHSALAAIVENACRYSPEGMIVEVGARIEGGRCIVSVRDEGPGIAAEDLPMVRERFWRGANSTAVPGAGTGLYLASTLIDANGGLLDIASSAGGGTVVTASLPLAEVTVTELWEATA</sequence>
<dbReference type="InterPro" id="IPR005467">
    <property type="entry name" value="His_kinase_dom"/>
</dbReference>
<feature type="domain" description="HAMP" evidence="13">
    <location>
        <begin position="402"/>
        <end position="454"/>
    </location>
</feature>
<dbReference type="SMART" id="SM00387">
    <property type="entry name" value="HATPase_c"/>
    <property type="match status" value="1"/>
</dbReference>
<keyword evidence="10 11" id="KW-0472">Membrane</keyword>
<reference evidence="14 15" key="1">
    <citation type="submission" date="2007-04" db="EMBL/GenBank/DDBJ databases">
        <title>Complete sequence of plasmid pNL2 of Novosphingobium aromaticivorans DSM 12444.</title>
        <authorList>
            <consortium name="US DOE Joint Genome Institute"/>
            <person name="Copeland A."/>
            <person name="Lucas S."/>
            <person name="Lapidus A."/>
            <person name="Barry K."/>
            <person name="Detter J.C."/>
            <person name="Glavina del Rio T."/>
            <person name="Hammon N."/>
            <person name="Israni S."/>
            <person name="Dalin E."/>
            <person name="Tice H."/>
            <person name="Pitluck S."/>
            <person name="Chertkov O."/>
            <person name="Han C."/>
            <person name="Thomson S."/>
            <person name="Schmutz J."/>
            <person name="Larimer F."/>
            <person name="Land M."/>
            <person name="Kyrpides N."/>
            <person name="Ivanova N."/>
            <person name="Fredrickson J."/>
            <person name="Romine M.F."/>
            <person name="Richardson P."/>
        </authorList>
    </citation>
    <scope>NUCLEOTIDE SEQUENCE [LARGE SCALE GENOMIC DNA]</scope>
    <source>
        <strain evidence="15">ATCC 700278 / DSM 12444 / CCUG 56034 / CIP 105152 / NBRC 16084 / F199</strain>
        <plasmid evidence="14 15">pNL2</plasmid>
    </source>
</reference>
<evidence type="ECO:0000256" key="2">
    <source>
        <dbReference type="ARBA" id="ARBA00004651"/>
    </source>
</evidence>
<dbReference type="InterPro" id="IPR003660">
    <property type="entry name" value="HAMP_dom"/>
</dbReference>
<feature type="domain" description="Histidine kinase" evidence="12">
    <location>
        <begin position="483"/>
        <end position="697"/>
    </location>
</feature>
<dbReference type="SMART" id="SM00388">
    <property type="entry name" value="HisKA"/>
    <property type="match status" value="1"/>
</dbReference>
<dbReference type="Pfam" id="PF02743">
    <property type="entry name" value="dCache_1"/>
    <property type="match status" value="1"/>
</dbReference>
<evidence type="ECO:0000256" key="1">
    <source>
        <dbReference type="ARBA" id="ARBA00000085"/>
    </source>
</evidence>
<dbReference type="Gene3D" id="3.30.450.20">
    <property type="entry name" value="PAS domain"/>
    <property type="match status" value="1"/>
</dbReference>
<keyword evidence="5" id="KW-0597">Phosphoprotein</keyword>
<dbReference type="GO" id="GO:0005886">
    <property type="term" value="C:plasma membrane"/>
    <property type="evidence" value="ECO:0007669"/>
    <property type="project" value="UniProtKB-SubCell"/>
</dbReference>
<dbReference type="Proteomes" id="UP000009134">
    <property type="component" value="Plasmid pNL2"/>
</dbReference>
<dbReference type="EMBL" id="CP000677">
    <property type="protein sequence ID" value="ABP64642.1"/>
    <property type="molecule type" value="Genomic_DNA"/>
</dbReference>
<evidence type="ECO:0000313" key="15">
    <source>
        <dbReference type="Proteomes" id="UP000009134"/>
    </source>
</evidence>
<dbReference type="PANTHER" id="PTHR43547">
    <property type="entry name" value="TWO-COMPONENT HISTIDINE KINASE"/>
    <property type="match status" value="1"/>
</dbReference>
<comment type="catalytic activity">
    <reaction evidence="1">
        <text>ATP + protein L-histidine = ADP + protein N-phospho-L-histidine.</text>
        <dbReference type="EC" id="2.7.13.3"/>
    </reaction>
</comment>
<dbReference type="RefSeq" id="WP_011907024.1">
    <property type="nucleotide sequence ID" value="NC_009427.1"/>
</dbReference>
<dbReference type="InterPro" id="IPR003594">
    <property type="entry name" value="HATPase_dom"/>
</dbReference>
<keyword evidence="6 14" id="KW-0808">Transferase</keyword>
<feature type="transmembrane region" description="Helical" evidence="11">
    <location>
        <begin position="374"/>
        <end position="395"/>
    </location>
</feature>
<evidence type="ECO:0000256" key="6">
    <source>
        <dbReference type="ARBA" id="ARBA00022679"/>
    </source>
</evidence>
<dbReference type="Pfam" id="PF02518">
    <property type="entry name" value="HATPase_c"/>
    <property type="match status" value="1"/>
</dbReference>
<dbReference type="Gene3D" id="1.10.287.130">
    <property type="match status" value="1"/>
</dbReference>
<dbReference type="SUPFAM" id="SSF55874">
    <property type="entry name" value="ATPase domain of HSP90 chaperone/DNA topoisomerase II/histidine kinase"/>
    <property type="match status" value="1"/>
</dbReference>
<keyword evidence="9 11" id="KW-1133">Transmembrane helix</keyword>
<gene>
    <name evidence="14" type="ordered locus">Saro_3783</name>
</gene>
<dbReference type="PROSITE" id="PS50885">
    <property type="entry name" value="HAMP"/>
    <property type="match status" value="1"/>
</dbReference>
<dbReference type="AlphaFoldDB" id="A4XFD1"/>
<evidence type="ECO:0000256" key="10">
    <source>
        <dbReference type="ARBA" id="ARBA00023136"/>
    </source>
</evidence>
<keyword evidence="14" id="KW-0614">Plasmid</keyword>
<evidence type="ECO:0000256" key="5">
    <source>
        <dbReference type="ARBA" id="ARBA00022553"/>
    </source>
</evidence>
<dbReference type="InterPro" id="IPR036097">
    <property type="entry name" value="HisK_dim/P_sf"/>
</dbReference>
<dbReference type="InterPro" id="IPR036890">
    <property type="entry name" value="HATPase_C_sf"/>
</dbReference>
<dbReference type="Pfam" id="PF00512">
    <property type="entry name" value="HisKA"/>
    <property type="match status" value="1"/>
</dbReference>
<evidence type="ECO:0000259" key="12">
    <source>
        <dbReference type="PROSITE" id="PS50109"/>
    </source>
</evidence>
<comment type="subcellular location">
    <subcellularLocation>
        <location evidence="2">Cell membrane</location>
        <topology evidence="2">Multi-pass membrane protein</topology>
    </subcellularLocation>
</comment>
<dbReference type="PROSITE" id="PS50109">
    <property type="entry name" value="HIS_KIN"/>
    <property type="match status" value="1"/>
</dbReference>
<organism evidence="14 15">
    <name type="scientific">Novosphingobium aromaticivorans (strain ATCC 700278 / DSM 12444 / CCUG 56034 / CIP 105152 / NBRC 16084 / F199)</name>
    <dbReference type="NCBI Taxonomy" id="279238"/>
    <lineage>
        <taxon>Bacteria</taxon>
        <taxon>Pseudomonadati</taxon>
        <taxon>Pseudomonadota</taxon>
        <taxon>Alphaproteobacteria</taxon>
        <taxon>Sphingomonadales</taxon>
        <taxon>Sphingomonadaceae</taxon>
        <taxon>Novosphingobium</taxon>
    </lineage>
</organism>
<dbReference type="CDD" id="cd00082">
    <property type="entry name" value="HisKA"/>
    <property type="match status" value="1"/>
</dbReference>
<evidence type="ECO:0000256" key="3">
    <source>
        <dbReference type="ARBA" id="ARBA00012438"/>
    </source>
</evidence>
<accession>A4XFD1</accession>
<geneLocation type="plasmid" evidence="14 15">
    <name>pNL2</name>
</geneLocation>
<keyword evidence="4" id="KW-1003">Cell membrane</keyword>
<evidence type="ECO:0000256" key="7">
    <source>
        <dbReference type="ARBA" id="ARBA00022692"/>
    </source>
</evidence>
<dbReference type="InterPro" id="IPR003661">
    <property type="entry name" value="HisK_dim/P_dom"/>
</dbReference>
<evidence type="ECO:0000256" key="9">
    <source>
        <dbReference type="ARBA" id="ARBA00022989"/>
    </source>
</evidence>
<dbReference type="HOGENOM" id="CLU_000445_114_13_5"/>
<name>A4XFD1_NOVAD</name>